<feature type="region of interest" description="Disordered" evidence="1">
    <location>
        <begin position="139"/>
        <end position="212"/>
    </location>
</feature>
<evidence type="ECO:0000256" key="2">
    <source>
        <dbReference type="SAM" id="Phobius"/>
    </source>
</evidence>
<feature type="transmembrane region" description="Helical" evidence="2">
    <location>
        <begin position="79"/>
        <end position="96"/>
    </location>
</feature>
<sequence>MVRNVLGSVLALIGATAAVWSPFRVWYDGRLGRDYRLAELFSGTGVTAAKAELFGSLVLPFAAAAVVTLVGIVLRSRGLVALAGLIVLGFAVLWMVRLGLAQGSLTVGGDGPGLETGLLGAVGGGAVLLLAALVMPGRKRRRSRRRRTTPPAAAEPTATVERSRAGEDQPRDEHAHPAPEPPPTRPSYDGRTRPAAHDEPTRRIWRRPPDQS</sequence>
<keyword evidence="4" id="KW-1185">Reference proteome</keyword>
<name>A0A7W2D5C2_9ACTN</name>
<protein>
    <submittedName>
        <fullName evidence="3">Uncharacterized protein</fullName>
    </submittedName>
</protein>
<organism evidence="3 4">
    <name type="scientific">Streptomyces himalayensis subsp. aureolus</name>
    <dbReference type="NCBI Taxonomy" id="2758039"/>
    <lineage>
        <taxon>Bacteria</taxon>
        <taxon>Bacillati</taxon>
        <taxon>Actinomycetota</taxon>
        <taxon>Actinomycetes</taxon>
        <taxon>Kitasatosporales</taxon>
        <taxon>Streptomycetaceae</taxon>
        <taxon>Streptomyces</taxon>
        <taxon>Streptomyces himalayensis</taxon>
    </lineage>
</organism>
<feature type="transmembrane region" description="Helical" evidence="2">
    <location>
        <begin position="53"/>
        <end position="74"/>
    </location>
</feature>
<keyword evidence="2" id="KW-1133">Transmembrane helix</keyword>
<feature type="compositionally biased region" description="Basic and acidic residues" evidence="1">
    <location>
        <begin position="161"/>
        <end position="177"/>
    </location>
</feature>
<dbReference type="EMBL" id="JACEQY010000034">
    <property type="protein sequence ID" value="MBA4864894.1"/>
    <property type="molecule type" value="Genomic_DNA"/>
</dbReference>
<gene>
    <name evidence="3" type="ORF">H1V43_26795</name>
</gene>
<dbReference type="Proteomes" id="UP000586976">
    <property type="component" value="Unassembled WGS sequence"/>
</dbReference>
<keyword evidence="2" id="KW-0472">Membrane</keyword>
<proteinExistence type="predicted"/>
<feature type="transmembrane region" description="Helical" evidence="2">
    <location>
        <begin position="116"/>
        <end position="137"/>
    </location>
</feature>
<evidence type="ECO:0000256" key="1">
    <source>
        <dbReference type="SAM" id="MobiDB-lite"/>
    </source>
</evidence>
<comment type="caution">
    <text evidence="3">The sequence shown here is derived from an EMBL/GenBank/DDBJ whole genome shotgun (WGS) entry which is preliminary data.</text>
</comment>
<reference evidence="3 4" key="1">
    <citation type="submission" date="2020-07" db="EMBL/GenBank/DDBJ databases">
        <title>Streptomyces isolated from Indian soil.</title>
        <authorList>
            <person name="Mandal S."/>
            <person name="Maiti P.K."/>
        </authorList>
    </citation>
    <scope>NUCLEOTIDE SEQUENCE [LARGE SCALE GENOMIC DNA]</scope>
    <source>
        <strain evidence="3 4">PSKA54</strain>
    </source>
</reference>
<feature type="compositionally biased region" description="Low complexity" evidence="1">
    <location>
        <begin position="149"/>
        <end position="159"/>
    </location>
</feature>
<evidence type="ECO:0000313" key="4">
    <source>
        <dbReference type="Proteomes" id="UP000586976"/>
    </source>
</evidence>
<keyword evidence="2" id="KW-0812">Transmembrane</keyword>
<dbReference type="RefSeq" id="WP_181866483.1">
    <property type="nucleotide sequence ID" value="NZ_JACEQY010000034.1"/>
</dbReference>
<feature type="compositionally biased region" description="Basic and acidic residues" evidence="1">
    <location>
        <begin position="188"/>
        <end position="212"/>
    </location>
</feature>
<dbReference type="AlphaFoldDB" id="A0A7W2D5C2"/>
<evidence type="ECO:0000313" key="3">
    <source>
        <dbReference type="EMBL" id="MBA4864894.1"/>
    </source>
</evidence>
<accession>A0A7W2D5C2</accession>
<feature type="compositionally biased region" description="Basic residues" evidence="1">
    <location>
        <begin position="139"/>
        <end position="148"/>
    </location>
</feature>